<name>A0A833LYU2_9LEPT</name>
<dbReference type="InterPro" id="IPR050570">
    <property type="entry name" value="Cell_wall_metabolism_enzyme"/>
</dbReference>
<dbReference type="PANTHER" id="PTHR21666:SF270">
    <property type="entry name" value="MUREIN HYDROLASE ACTIVATOR ENVC"/>
    <property type="match status" value="1"/>
</dbReference>
<evidence type="ECO:0000259" key="1">
    <source>
        <dbReference type="Pfam" id="PF01551"/>
    </source>
</evidence>
<reference evidence="2 3" key="1">
    <citation type="submission" date="2019-10" db="EMBL/GenBank/DDBJ databases">
        <title>Extracellular Electron Transfer in a Candidatus Methanoperedens spp. Enrichment Culture.</title>
        <authorList>
            <person name="Berger S."/>
            <person name="Rangel Shaw D."/>
            <person name="Berben T."/>
            <person name="In 'T Zandt M."/>
            <person name="Frank J."/>
            <person name="Reimann J."/>
            <person name="Jetten M.S.M."/>
            <person name="Welte C.U."/>
        </authorList>
    </citation>
    <scope>NUCLEOTIDE SEQUENCE [LARGE SCALE GENOMIC DNA]</scope>
    <source>
        <strain evidence="2">SB12</strain>
    </source>
</reference>
<proteinExistence type="predicted"/>
<dbReference type="Proteomes" id="UP000460298">
    <property type="component" value="Unassembled WGS sequence"/>
</dbReference>
<evidence type="ECO:0000313" key="3">
    <source>
        <dbReference type="Proteomes" id="UP000460298"/>
    </source>
</evidence>
<feature type="domain" description="M23ase beta-sheet core" evidence="1">
    <location>
        <begin position="27"/>
        <end position="138"/>
    </location>
</feature>
<dbReference type="GO" id="GO:0004222">
    <property type="term" value="F:metalloendopeptidase activity"/>
    <property type="evidence" value="ECO:0007669"/>
    <property type="project" value="TreeGrafter"/>
</dbReference>
<accession>A0A833LYU2</accession>
<dbReference type="Gene3D" id="2.70.70.10">
    <property type="entry name" value="Glucose Permease (Domain IIA)"/>
    <property type="match status" value="1"/>
</dbReference>
<dbReference type="AlphaFoldDB" id="A0A833LYU2"/>
<dbReference type="CDD" id="cd12797">
    <property type="entry name" value="M23_peptidase"/>
    <property type="match status" value="1"/>
</dbReference>
<evidence type="ECO:0000313" key="2">
    <source>
        <dbReference type="EMBL" id="KAB2932655.1"/>
    </source>
</evidence>
<dbReference type="SUPFAM" id="SSF51261">
    <property type="entry name" value="Duplicated hybrid motif"/>
    <property type="match status" value="1"/>
</dbReference>
<dbReference type="InterPro" id="IPR011055">
    <property type="entry name" value="Dup_hybrid_motif"/>
</dbReference>
<dbReference type="EMBL" id="WBUI01000008">
    <property type="protein sequence ID" value="KAB2932655.1"/>
    <property type="molecule type" value="Genomic_DNA"/>
</dbReference>
<dbReference type="PANTHER" id="PTHR21666">
    <property type="entry name" value="PEPTIDASE-RELATED"/>
    <property type="match status" value="1"/>
</dbReference>
<sequence>MSMHAPVLDPVVTAPYGFRSDSGQKTFHNGINFISRSGDTRVFSIARGRVIQDIDQCTPVMSHVQRSPWSGNVVAIEHEIDERRYYALYIHLLSTDIPDNLTVQPGFELGRYAEQSAGMVGPHLHLTILNEQGDVIDPTPLLVKSGIPAHPAVA</sequence>
<comment type="caution">
    <text evidence="2">The sequence shown here is derived from an EMBL/GenBank/DDBJ whole genome shotgun (WGS) entry which is preliminary data.</text>
</comment>
<organism evidence="2 3">
    <name type="scientific">Leptonema illini</name>
    <dbReference type="NCBI Taxonomy" id="183"/>
    <lineage>
        <taxon>Bacteria</taxon>
        <taxon>Pseudomonadati</taxon>
        <taxon>Spirochaetota</taxon>
        <taxon>Spirochaetia</taxon>
        <taxon>Leptospirales</taxon>
        <taxon>Leptospiraceae</taxon>
        <taxon>Leptonema</taxon>
    </lineage>
</organism>
<gene>
    <name evidence="2" type="ORF">F9K24_09755</name>
</gene>
<dbReference type="Pfam" id="PF01551">
    <property type="entry name" value="Peptidase_M23"/>
    <property type="match status" value="1"/>
</dbReference>
<dbReference type="InterPro" id="IPR016047">
    <property type="entry name" value="M23ase_b-sheet_dom"/>
</dbReference>
<protein>
    <submittedName>
        <fullName evidence="2">Peptidoglycan DD-metalloendopeptidase family protein</fullName>
    </submittedName>
</protein>